<protein>
    <submittedName>
        <fullName evidence="2">Uncharacterized protein</fullName>
    </submittedName>
</protein>
<name>A0A139HE08_9PEZI</name>
<keyword evidence="1" id="KW-0472">Membrane</keyword>
<keyword evidence="3" id="KW-1185">Reference proteome</keyword>
<evidence type="ECO:0000313" key="2">
    <source>
        <dbReference type="EMBL" id="KXT00653.1"/>
    </source>
</evidence>
<gene>
    <name evidence="2" type="ORF">AC578_4040</name>
</gene>
<accession>A0A139HE08</accession>
<evidence type="ECO:0000313" key="3">
    <source>
        <dbReference type="Proteomes" id="UP000070133"/>
    </source>
</evidence>
<organism evidence="2 3">
    <name type="scientific">Pseudocercospora eumusae</name>
    <dbReference type="NCBI Taxonomy" id="321146"/>
    <lineage>
        <taxon>Eukaryota</taxon>
        <taxon>Fungi</taxon>
        <taxon>Dikarya</taxon>
        <taxon>Ascomycota</taxon>
        <taxon>Pezizomycotina</taxon>
        <taxon>Dothideomycetes</taxon>
        <taxon>Dothideomycetidae</taxon>
        <taxon>Mycosphaerellales</taxon>
        <taxon>Mycosphaerellaceae</taxon>
        <taxon>Pseudocercospora</taxon>
    </lineage>
</organism>
<keyword evidence="1" id="KW-1133">Transmembrane helix</keyword>
<proteinExistence type="predicted"/>
<evidence type="ECO:0000256" key="1">
    <source>
        <dbReference type="SAM" id="Phobius"/>
    </source>
</evidence>
<keyword evidence="1" id="KW-0812">Transmembrane</keyword>
<dbReference type="AlphaFoldDB" id="A0A139HE08"/>
<dbReference type="EMBL" id="LFZN01000069">
    <property type="protein sequence ID" value="KXT00653.1"/>
    <property type="molecule type" value="Genomic_DNA"/>
</dbReference>
<sequence>MSHVRRLAVLSSQPGAAGAASALTRSWSILGLYLLVAIVVKVDSDALLCLQVLKKLRNGLFALDKDVDNVLSDLLVAVAVERGGEAQITDTGGTTNAMNVLLNAAVRRRRKKKEKINHGIVLAATMTIFPGLGLQGLVIPSLDAACYHSIGAVYAKK</sequence>
<reference evidence="2 3" key="1">
    <citation type="submission" date="2015-07" db="EMBL/GenBank/DDBJ databases">
        <title>Comparative genomics of the Sigatoka disease complex on banana suggests a link between parallel evolutionary changes in Pseudocercospora fijiensis and Pseudocercospora eumusae and increased virulence on the banana host.</title>
        <authorList>
            <person name="Chang T.-C."/>
            <person name="Salvucci A."/>
            <person name="Crous P.W."/>
            <person name="Stergiopoulos I."/>
        </authorList>
    </citation>
    <scope>NUCLEOTIDE SEQUENCE [LARGE SCALE GENOMIC DNA]</scope>
    <source>
        <strain evidence="2 3">CBS 114824</strain>
    </source>
</reference>
<dbReference type="Proteomes" id="UP000070133">
    <property type="component" value="Unassembled WGS sequence"/>
</dbReference>
<comment type="caution">
    <text evidence="2">The sequence shown here is derived from an EMBL/GenBank/DDBJ whole genome shotgun (WGS) entry which is preliminary data.</text>
</comment>
<feature type="transmembrane region" description="Helical" evidence="1">
    <location>
        <begin position="116"/>
        <end position="139"/>
    </location>
</feature>